<accession>A0A0F9M0D0</accession>
<name>A0A0F9M0D0_9ZZZZ</name>
<sequence length="340" mass="37817">MATQLKLTWMDDLKAEHDLRALSVAFEIRTIPFPKIDLKESQYNGARLGDPIIPRLVEDYVTGMRNRDTFPRIVVHESKSGFVILGGNQRAAAMKKLIDLGELPKALKIEVYVVGTSDKLLLEIIARSGNVGHGGRSEKEERTAHAAYSVRRLGMRPKDAAKIFNLAESTITLNIRAEKQREELASAGVDLSAVGNSSVEPLSKIVDSGVKLKVAQLVSQHNPGGEKIRQVAGAIRKAKSQSARLAHVKNMEKELTEADHRSIPKRRNDNGQRKVPQRPRRDRIIRDLGKLADYLDFGMDGQGFASFGDFQIASAPDEATVRDLHKRIQFRMKMILGAKK</sequence>
<gene>
    <name evidence="2" type="ORF">LCGC14_1518660</name>
</gene>
<feature type="compositionally biased region" description="Basic and acidic residues" evidence="1">
    <location>
        <begin position="254"/>
        <end position="272"/>
    </location>
</feature>
<reference evidence="2" key="1">
    <citation type="journal article" date="2015" name="Nature">
        <title>Complex archaea that bridge the gap between prokaryotes and eukaryotes.</title>
        <authorList>
            <person name="Spang A."/>
            <person name="Saw J.H."/>
            <person name="Jorgensen S.L."/>
            <person name="Zaremba-Niedzwiedzka K."/>
            <person name="Martijn J."/>
            <person name="Lind A.E."/>
            <person name="van Eijk R."/>
            <person name="Schleper C."/>
            <person name="Guy L."/>
            <person name="Ettema T.J."/>
        </authorList>
    </citation>
    <scope>NUCLEOTIDE SEQUENCE</scope>
</reference>
<dbReference type="AlphaFoldDB" id="A0A0F9M0D0"/>
<comment type="caution">
    <text evidence="2">The sequence shown here is derived from an EMBL/GenBank/DDBJ whole genome shotgun (WGS) entry which is preliminary data.</text>
</comment>
<organism evidence="2">
    <name type="scientific">marine sediment metagenome</name>
    <dbReference type="NCBI Taxonomy" id="412755"/>
    <lineage>
        <taxon>unclassified sequences</taxon>
        <taxon>metagenomes</taxon>
        <taxon>ecological metagenomes</taxon>
    </lineage>
</organism>
<evidence type="ECO:0000313" key="2">
    <source>
        <dbReference type="EMBL" id="KKM62732.1"/>
    </source>
</evidence>
<proteinExistence type="predicted"/>
<dbReference type="EMBL" id="LAZR01011237">
    <property type="protein sequence ID" value="KKM62732.1"/>
    <property type="molecule type" value="Genomic_DNA"/>
</dbReference>
<evidence type="ECO:0008006" key="3">
    <source>
        <dbReference type="Google" id="ProtNLM"/>
    </source>
</evidence>
<evidence type="ECO:0000256" key="1">
    <source>
        <dbReference type="SAM" id="MobiDB-lite"/>
    </source>
</evidence>
<protein>
    <recommendedName>
        <fullName evidence="3">ParB/Sulfiredoxin domain-containing protein</fullName>
    </recommendedName>
</protein>
<feature type="region of interest" description="Disordered" evidence="1">
    <location>
        <begin position="254"/>
        <end position="280"/>
    </location>
</feature>